<evidence type="ECO:0000313" key="3">
    <source>
        <dbReference type="EMBL" id="BAT23183.1"/>
    </source>
</evidence>
<dbReference type="InterPro" id="IPR051159">
    <property type="entry name" value="Hexapeptide_acetyltransf"/>
</dbReference>
<evidence type="ECO:0000256" key="1">
    <source>
        <dbReference type="ARBA" id="ARBA00007274"/>
    </source>
</evidence>
<dbReference type="InterPro" id="IPR011004">
    <property type="entry name" value="Trimer_LpxA-like_sf"/>
</dbReference>
<accession>A0A0P0YQ66</accession>
<keyword evidence="3" id="KW-0012">Acyltransferase</keyword>
<evidence type="ECO:0000256" key="2">
    <source>
        <dbReference type="ARBA" id="ARBA00022679"/>
    </source>
</evidence>
<dbReference type="PANTHER" id="PTHR23416:SF23">
    <property type="entry name" value="ACETYLTRANSFERASE C18B11.09C-RELATED"/>
    <property type="match status" value="1"/>
</dbReference>
<dbReference type="EMBL" id="AB924548">
    <property type="protein sequence ID" value="BAT23183.1"/>
    <property type="molecule type" value="Genomic_DNA"/>
</dbReference>
<dbReference type="Pfam" id="PF00132">
    <property type="entry name" value="Hexapep"/>
    <property type="match status" value="1"/>
</dbReference>
<protein>
    <submittedName>
        <fullName evidence="3">Acyltransferase</fullName>
    </submittedName>
</protein>
<reference evidence="3" key="1">
    <citation type="submission" date="2014-04" db="EMBL/GenBank/DDBJ databases">
        <authorList>
            <person name="Harrison E."/>
        </authorList>
    </citation>
    <scope>NUCLEOTIDE SEQUENCE</scope>
    <source>
        <strain evidence="3">D5050</strain>
    </source>
</reference>
<dbReference type="InterPro" id="IPR001451">
    <property type="entry name" value="Hexapep"/>
</dbReference>
<dbReference type="AlphaFoldDB" id="A0A0P0YQ66"/>
<dbReference type="GO" id="GO:0008374">
    <property type="term" value="F:O-acyltransferase activity"/>
    <property type="evidence" value="ECO:0007669"/>
    <property type="project" value="TreeGrafter"/>
</dbReference>
<dbReference type="CDD" id="cd04647">
    <property type="entry name" value="LbH_MAT_like"/>
    <property type="match status" value="1"/>
</dbReference>
<reference evidence="3" key="2">
    <citation type="journal article" date="2015" name="Sci. Rep.">
        <title>Genetic analysis of capsular polysaccharide synthesis gene clusters in 79 capsular types of Klebsiella spp.</title>
        <authorList>
            <person name="Pan Y.J."/>
            <person name="Lin T.L."/>
            <person name="Chen C.T."/>
            <person name="Chen Y.Y."/>
            <person name="Hsieh P.F."/>
            <person name="Hsu C.R."/>
            <person name="Wu M.C."/>
            <person name="Wang J.T."/>
        </authorList>
    </citation>
    <scope>NUCLEOTIDE SEQUENCE</scope>
    <source>
        <strain evidence="3">D5050</strain>
    </source>
</reference>
<dbReference type="SUPFAM" id="SSF51161">
    <property type="entry name" value="Trimeric LpxA-like enzymes"/>
    <property type="match status" value="1"/>
</dbReference>
<gene>
    <name evidence="3" type="primary">wcsW</name>
</gene>
<sequence length="168" mass="18528">MIASLKRWLRNLRKQRYRSKVIRMAERCGQDPKINFLTIVNNKTRLGDNFNSNGLTVVGKGGVTIGDNFHCGFGCVLITENHNHHGNAIPYDNTYVIKDTHIGDNVWLGINVIVLPGVSIGEGAIIQAGSVVVKDIEPYAIAGGHPAKPFSQRDVAHYLQLKAEGKFH</sequence>
<keyword evidence="2 3" id="KW-0808">Transferase</keyword>
<comment type="similarity">
    <text evidence="1">Belongs to the transferase hexapeptide repeat family.</text>
</comment>
<name>A0A0P0YQ66_9ENTR</name>
<dbReference type="GO" id="GO:0005829">
    <property type="term" value="C:cytosol"/>
    <property type="evidence" value="ECO:0007669"/>
    <property type="project" value="TreeGrafter"/>
</dbReference>
<dbReference type="Gene3D" id="2.160.10.10">
    <property type="entry name" value="Hexapeptide repeat proteins"/>
    <property type="match status" value="1"/>
</dbReference>
<proteinExistence type="inferred from homology"/>
<organism evidence="3">
    <name type="scientific">Klebsiella sp. D5050</name>
    <dbReference type="NCBI Taxonomy" id="1497792"/>
    <lineage>
        <taxon>Bacteria</taxon>
        <taxon>Pseudomonadati</taxon>
        <taxon>Pseudomonadota</taxon>
        <taxon>Gammaproteobacteria</taxon>
        <taxon>Enterobacterales</taxon>
        <taxon>Enterobacteriaceae</taxon>
        <taxon>Klebsiella/Raoultella group</taxon>
        <taxon>Klebsiella</taxon>
    </lineage>
</organism>
<dbReference type="PANTHER" id="PTHR23416">
    <property type="entry name" value="SIALIC ACID SYNTHASE-RELATED"/>
    <property type="match status" value="1"/>
</dbReference>